<evidence type="ECO:0000256" key="1">
    <source>
        <dbReference type="SAM" id="MobiDB-lite"/>
    </source>
</evidence>
<feature type="compositionally biased region" description="Basic residues" evidence="1">
    <location>
        <begin position="184"/>
        <end position="196"/>
    </location>
</feature>
<dbReference type="InterPro" id="IPR029296">
    <property type="entry name" value="Bcl-2-like_put"/>
</dbReference>
<keyword evidence="3" id="KW-1185">Reference proteome</keyword>
<evidence type="ECO:0000313" key="2">
    <source>
        <dbReference type="Ensembl" id="ENSCLAP00000024873.1"/>
    </source>
</evidence>
<feature type="compositionally biased region" description="Low complexity" evidence="1">
    <location>
        <begin position="83"/>
        <end position="94"/>
    </location>
</feature>
<dbReference type="Ensembl" id="ENSCLAT00000025114.1">
    <property type="protein sequence ID" value="ENSCLAP00000024873.1"/>
    <property type="gene ID" value="ENSCLAG00000017072.1"/>
</dbReference>
<dbReference type="PANTHER" id="PTHR37335">
    <property type="entry name" value="RIKEN CDNA 1700003F12 GENE"/>
    <property type="match status" value="1"/>
</dbReference>
<protein>
    <submittedName>
        <fullName evidence="2">Uncharacterized protein</fullName>
    </submittedName>
</protein>
<organism evidence="2 3">
    <name type="scientific">Chinchilla lanigera</name>
    <name type="common">Long-tailed chinchilla</name>
    <name type="synonym">Chinchilla villidera</name>
    <dbReference type="NCBI Taxonomy" id="34839"/>
    <lineage>
        <taxon>Eukaryota</taxon>
        <taxon>Metazoa</taxon>
        <taxon>Chordata</taxon>
        <taxon>Craniata</taxon>
        <taxon>Vertebrata</taxon>
        <taxon>Euteleostomi</taxon>
        <taxon>Mammalia</taxon>
        <taxon>Eutheria</taxon>
        <taxon>Euarchontoglires</taxon>
        <taxon>Glires</taxon>
        <taxon>Rodentia</taxon>
        <taxon>Hystricomorpha</taxon>
        <taxon>Chinchillidae</taxon>
        <taxon>Chinchilla</taxon>
    </lineage>
</organism>
<feature type="region of interest" description="Disordered" evidence="1">
    <location>
        <begin position="1"/>
        <end position="61"/>
    </location>
</feature>
<feature type="region of interest" description="Disordered" evidence="1">
    <location>
        <begin position="80"/>
        <end position="123"/>
    </location>
</feature>
<name>A0A8C2W417_CHILA</name>
<accession>A0A8C2W417</accession>
<reference evidence="2" key="1">
    <citation type="submission" date="2025-08" db="UniProtKB">
        <authorList>
            <consortium name="Ensembl"/>
        </authorList>
    </citation>
    <scope>IDENTIFICATION</scope>
</reference>
<dbReference type="Pfam" id="PF15318">
    <property type="entry name" value="Bclt"/>
    <property type="match status" value="1"/>
</dbReference>
<dbReference type="Proteomes" id="UP000694398">
    <property type="component" value="Unassembled WGS sequence"/>
</dbReference>
<feature type="compositionally biased region" description="Basic and acidic residues" evidence="1">
    <location>
        <begin position="171"/>
        <end position="183"/>
    </location>
</feature>
<feature type="compositionally biased region" description="Polar residues" evidence="1">
    <location>
        <begin position="43"/>
        <end position="59"/>
    </location>
</feature>
<dbReference type="GeneTree" id="ENSGT00390000013020"/>
<reference evidence="2" key="2">
    <citation type="submission" date="2025-09" db="UniProtKB">
        <authorList>
            <consortium name="Ensembl"/>
        </authorList>
    </citation>
    <scope>IDENTIFICATION</scope>
</reference>
<proteinExistence type="predicted"/>
<gene>
    <name evidence="2" type="primary">CUNH20orf144</name>
</gene>
<dbReference type="AlphaFoldDB" id="A0A8C2W417"/>
<evidence type="ECO:0000313" key="3">
    <source>
        <dbReference type="Proteomes" id="UP000694398"/>
    </source>
</evidence>
<dbReference type="PANTHER" id="PTHR37335:SF1">
    <property type="entry name" value="RIKEN CDNA 1700003F12 GENE"/>
    <property type="match status" value="1"/>
</dbReference>
<dbReference type="OMA" id="CIRCIRA"/>
<sequence>MGNSSSHNRTKAPKQPCKERPPDMDQAQGQQLFSHFKQKKPNVGTSWIRTRPQARSSPSHPAHLQVKIVLLFPLARRQQRTEAAAGPRARAQQPNEGATGVRAGLPASSTLRGAGDGPDRRQRAHRCELKVQVLLLQLDAWRQEEGQRVGGGGAGPKPSGRPQRLFSRPVTPREADAERDHREQRRRCIRCIRARP</sequence>
<feature type="region of interest" description="Disordered" evidence="1">
    <location>
        <begin position="146"/>
        <end position="196"/>
    </location>
</feature>